<dbReference type="Proteomes" id="UP001219584">
    <property type="component" value="Chromosome"/>
</dbReference>
<feature type="compositionally biased region" description="Basic and acidic residues" evidence="1">
    <location>
        <begin position="40"/>
        <end position="65"/>
    </location>
</feature>
<reference evidence="2 3" key="1">
    <citation type="submission" date="2023-04" db="EMBL/GenBank/DDBJ databases">
        <title>Nanopore sequencing of Janthinobacterium from water.</title>
        <authorList>
            <person name="Ciuchcinski K."/>
            <person name="Rokowska A."/>
            <person name="Dziewit L."/>
        </authorList>
    </citation>
    <scope>NUCLEOTIDE SEQUENCE [LARGE SCALE GENOMIC DNA]</scope>
    <source>
        <strain evidence="2 3">DEMB2</strain>
    </source>
</reference>
<accession>A0ABY8I101</accession>
<dbReference type="EMBL" id="CP121464">
    <property type="protein sequence ID" value="WFR78554.1"/>
    <property type="molecule type" value="Genomic_DNA"/>
</dbReference>
<keyword evidence="3" id="KW-1185">Reference proteome</keyword>
<organism evidence="2 3">
    <name type="scientific">Janthinobacterium rivuli</name>
    <dbReference type="NCBI Taxonomy" id="2751478"/>
    <lineage>
        <taxon>Bacteria</taxon>
        <taxon>Pseudomonadati</taxon>
        <taxon>Pseudomonadota</taxon>
        <taxon>Betaproteobacteria</taxon>
        <taxon>Burkholderiales</taxon>
        <taxon>Oxalobacteraceae</taxon>
        <taxon>Janthinobacterium</taxon>
    </lineage>
</organism>
<gene>
    <name evidence="2" type="ORF">P9875_23045</name>
</gene>
<feature type="compositionally biased region" description="Low complexity" evidence="1">
    <location>
        <begin position="22"/>
        <end position="38"/>
    </location>
</feature>
<evidence type="ECO:0000313" key="2">
    <source>
        <dbReference type="EMBL" id="WFR78554.1"/>
    </source>
</evidence>
<feature type="region of interest" description="Disordered" evidence="1">
    <location>
        <begin position="22"/>
        <end position="65"/>
    </location>
</feature>
<name>A0ABY8I101_9BURK</name>
<protein>
    <submittedName>
        <fullName evidence="2">Uncharacterized protein</fullName>
    </submittedName>
</protein>
<sequence>MALPWLIGAAIVGAVGAIATAVKSGSSESSSSSGSSDSRNTAEERRRHEIAAEKREREEKTKRQADARALFQHEGLDIGRNLADSMQDWVRTSAIGQESFKARLTASGYRLAPVAVSPDKQVEDLLRRSLDADEDLNATIQNLDFYAAVYAVRLEGGVALARTLANLEVLAYEQEELIKLKHEIRKFEYEASLSMATHS</sequence>
<dbReference type="RefSeq" id="WP_035821118.1">
    <property type="nucleotide sequence ID" value="NZ_CP121464.1"/>
</dbReference>
<proteinExistence type="predicted"/>
<evidence type="ECO:0000313" key="3">
    <source>
        <dbReference type="Proteomes" id="UP001219584"/>
    </source>
</evidence>
<evidence type="ECO:0000256" key="1">
    <source>
        <dbReference type="SAM" id="MobiDB-lite"/>
    </source>
</evidence>